<dbReference type="InterPro" id="IPR036768">
    <property type="entry name" value="PolIII_chi_sf"/>
</dbReference>
<reference evidence="2" key="1">
    <citation type="submission" date="2016-10" db="EMBL/GenBank/DDBJ databases">
        <authorList>
            <person name="Varghese N."/>
            <person name="Submissions S."/>
        </authorList>
    </citation>
    <scope>NUCLEOTIDE SEQUENCE [LARGE SCALE GENOMIC DNA]</scope>
    <source>
        <strain evidence="2">CGMCC 1.1761</strain>
    </source>
</reference>
<dbReference type="GO" id="GO:0003887">
    <property type="term" value="F:DNA-directed DNA polymerase activity"/>
    <property type="evidence" value="ECO:0007669"/>
    <property type="project" value="InterPro"/>
</dbReference>
<dbReference type="RefSeq" id="WP_091442891.1">
    <property type="nucleotide sequence ID" value="NZ_FMTP01000007.1"/>
</dbReference>
<dbReference type="GO" id="GO:0006260">
    <property type="term" value="P:DNA replication"/>
    <property type="evidence" value="ECO:0007669"/>
    <property type="project" value="InterPro"/>
</dbReference>
<dbReference type="STRING" id="177413.SAMN05660859_3810"/>
<accession>A0A1G4UEZ3</accession>
<dbReference type="PANTHER" id="PTHR38767">
    <property type="entry name" value="DNA POLYMERASE III SUBUNIT CHI"/>
    <property type="match status" value="1"/>
</dbReference>
<protein>
    <submittedName>
        <fullName evidence="1">DNA polymerase III, chi subunit</fullName>
    </submittedName>
</protein>
<dbReference type="EMBL" id="FMTP01000007">
    <property type="protein sequence ID" value="SCW92212.1"/>
    <property type="molecule type" value="Genomic_DNA"/>
</dbReference>
<name>A0A1G4UEZ3_9HYPH</name>
<sequence>MSEVFFYHLQSRPLDAALPQLLEKCLERGWRCAVQATSPERVEALDALLWTYDESSFLPHGTDRQAEPARQPILLTTDESNPNAAVVRFLIDGAAIPDPGAYQRVIHLFDGNDSDAVAPVRQAWRDARAAGHDVTYWQQDANGRWQRR</sequence>
<organism evidence="1 2">
    <name type="scientific">Ancylobacter rudongensis</name>
    <dbReference type="NCBI Taxonomy" id="177413"/>
    <lineage>
        <taxon>Bacteria</taxon>
        <taxon>Pseudomonadati</taxon>
        <taxon>Pseudomonadota</taxon>
        <taxon>Alphaproteobacteria</taxon>
        <taxon>Hyphomicrobiales</taxon>
        <taxon>Xanthobacteraceae</taxon>
        <taxon>Ancylobacter</taxon>
    </lineage>
</organism>
<dbReference type="Gene3D" id="3.40.50.10110">
    <property type="entry name" value="DNA polymerase III subunit chi"/>
    <property type="match status" value="1"/>
</dbReference>
<dbReference type="GO" id="GO:0003677">
    <property type="term" value="F:DNA binding"/>
    <property type="evidence" value="ECO:0007669"/>
    <property type="project" value="InterPro"/>
</dbReference>
<gene>
    <name evidence="1" type="ORF">SAMN05660859_3810</name>
</gene>
<dbReference type="GO" id="GO:0032298">
    <property type="term" value="P:positive regulation of DNA-templated DNA replication initiation"/>
    <property type="evidence" value="ECO:0007669"/>
    <property type="project" value="TreeGrafter"/>
</dbReference>
<dbReference type="NCBIfam" id="NF004347">
    <property type="entry name" value="PRK05728.1-4"/>
    <property type="match status" value="1"/>
</dbReference>
<dbReference type="Pfam" id="PF04364">
    <property type="entry name" value="DNA_pol3_chi"/>
    <property type="match status" value="1"/>
</dbReference>
<dbReference type="PANTHER" id="PTHR38767:SF1">
    <property type="entry name" value="DNA POLYMERASE III SUBUNIT CHI"/>
    <property type="match status" value="1"/>
</dbReference>
<evidence type="ECO:0000313" key="2">
    <source>
        <dbReference type="Proteomes" id="UP000198889"/>
    </source>
</evidence>
<dbReference type="Proteomes" id="UP000198889">
    <property type="component" value="Unassembled WGS sequence"/>
</dbReference>
<dbReference type="SUPFAM" id="SSF102400">
    <property type="entry name" value="DNA polymerase III chi subunit"/>
    <property type="match status" value="1"/>
</dbReference>
<keyword evidence="2" id="KW-1185">Reference proteome</keyword>
<evidence type="ECO:0000313" key="1">
    <source>
        <dbReference type="EMBL" id="SCW92212.1"/>
    </source>
</evidence>
<dbReference type="AlphaFoldDB" id="A0A1G4UEZ3"/>
<dbReference type="InterPro" id="IPR007459">
    <property type="entry name" value="DNA_pol3_chi"/>
</dbReference>
<proteinExistence type="predicted"/>